<dbReference type="PANTHER" id="PTHR30371">
    <property type="entry name" value="SEC-INDEPENDENT PROTEIN TRANSLOCASE PROTEIN TATC"/>
    <property type="match status" value="1"/>
</dbReference>
<sequence>MEEKQMTFWAHLEDLRWSLIRVVAVLLVFVIVCFCAMPYLFDHFVLAPTTSDFPLYRWLSQISGSNNPLLPDFSNDNYSVEIININVASQFLTHISTSFWFALVLMFPYLIFEIWRFVQPALFREERRSVGLAFIGGTFMFFLGCAVGYMLVFPFTFRFLTEYQLSTSIVNQISLTSYMGNFLMLIFVMGIVFELPLLAWLLSKMGLVTKSFFRQYRKHAVVILLVLSALITPSGDPFTLMVVFLPIYLLYELGIKFSRD</sequence>
<feature type="transmembrane region" description="Helical" evidence="5">
    <location>
        <begin position="20"/>
        <end position="41"/>
    </location>
</feature>
<dbReference type="Pfam" id="PF00902">
    <property type="entry name" value="TatC"/>
    <property type="match status" value="1"/>
</dbReference>
<keyword evidence="4 5" id="KW-0472">Membrane</keyword>
<reference evidence="6 7" key="1">
    <citation type="submission" date="2024-03" db="EMBL/GenBank/DDBJ databases">
        <title>Human intestinal bacterial collection.</title>
        <authorList>
            <person name="Pauvert C."/>
            <person name="Hitch T.C.A."/>
            <person name="Clavel T."/>
        </authorList>
    </citation>
    <scope>NUCLEOTIDE SEQUENCE [LARGE SCALE GENOMIC DNA]</scope>
    <source>
        <strain evidence="6 7">CLA-KB-H122</strain>
    </source>
</reference>
<dbReference type="HAMAP" id="MF_00902">
    <property type="entry name" value="TatC"/>
    <property type="match status" value="1"/>
</dbReference>
<gene>
    <name evidence="5 6" type="primary">tatC</name>
    <name evidence="6" type="ORF">WMO46_00135</name>
</gene>
<evidence type="ECO:0000313" key="6">
    <source>
        <dbReference type="EMBL" id="MEQ2543360.1"/>
    </source>
</evidence>
<proteinExistence type="inferred from homology"/>
<keyword evidence="5" id="KW-0653">Protein transport</keyword>
<dbReference type="GeneID" id="78179736"/>
<comment type="similarity">
    <text evidence="5">Belongs to the TatC family.</text>
</comment>
<evidence type="ECO:0000256" key="5">
    <source>
        <dbReference type="HAMAP-Rule" id="MF_00902"/>
    </source>
</evidence>
<feature type="transmembrane region" description="Helical" evidence="5">
    <location>
        <begin position="130"/>
        <end position="157"/>
    </location>
</feature>
<accession>A0ABV1GSI1</accession>
<comment type="subcellular location">
    <subcellularLocation>
        <location evidence="5">Cell membrane</location>
        <topology evidence="5">Multi-pass membrane protein</topology>
    </subcellularLocation>
    <subcellularLocation>
        <location evidence="1">Membrane</location>
        <topology evidence="1">Multi-pass membrane protein</topology>
    </subcellularLocation>
</comment>
<evidence type="ECO:0000313" key="7">
    <source>
        <dbReference type="Proteomes" id="UP001460202"/>
    </source>
</evidence>
<dbReference type="EMBL" id="JBBMFL010000001">
    <property type="protein sequence ID" value="MEQ2543360.1"/>
    <property type="molecule type" value="Genomic_DNA"/>
</dbReference>
<dbReference type="InterPro" id="IPR002033">
    <property type="entry name" value="TatC"/>
</dbReference>
<feature type="transmembrane region" description="Helical" evidence="5">
    <location>
        <begin position="222"/>
        <end position="251"/>
    </location>
</feature>
<dbReference type="PRINTS" id="PR01840">
    <property type="entry name" value="TATCFAMILY"/>
</dbReference>
<evidence type="ECO:0000256" key="3">
    <source>
        <dbReference type="ARBA" id="ARBA00022989"/>
    </source>
</evidence>
<dbReference type="Proteomes" id="UP001460202">
    <property type="component" value="Unassembled WGS sequence"/>
</dbReference>
<evidence type="ECO:0000256" key="1">
    <source>
        <dbReference type="ARBA" id="ARBA00004141"/>
    </source>
</evidence>
<keyword evidence="3 5" id="KW-1133">Transmembrane helix</keyword>
<keyword evidence="5" id="KW-0811">Translocation</keyword>
<evidence type="ECO:0000256" key="4">
    <source>
        <dbReference type="ARBA" id="ARBA00023136"/>
    </source>
</evidence>
<keyword evidence="5" id="KW-1003">Cell membrane</keyword>
<comment type="function">
    <text evidence="5">Part of the twin-arginine translocation (Tat) system that transports large folded proteins containing a characteristic twin-arginine motif in their signal peptide across membranes.</text>
</comment>
<dbReference type="NCBIfam" id="TIGR00945">
    <property type="entry name" value="tatC"/>
    <property type="match status" value="1"/>
</dbReference>
<feature type="transmembrane region" description="Helical" evidence="5">
    <location>
        <begin position="99"/>
        <end position="118"/>
    </location>
</feature>
<comment type="caution">
    <text evidence="5">Lacks conserved residue(s) required for the propagation of feature annotation.</text>
</comment>
<keyword evidence="2 5" id="KW-0812">Transmembrane</keyword>
<dbReference type="RefSeq" id="WP_019151985.1">
    <property type="nucleotide sequence ID" value="NZ_JBBMFL010000001.1"/>
</dbReference>
<comment type="subunit">
    <text evidence="5">Forms a complex with TatA.</text>
</comment>
<protein>
    <recommendedName>
        <fullName evidence="5">Sec-independent protein translocase protein TatC</fullName>
    </recommendedName>
</protein>
<keyword evidence="5" id="KW-0813">Transport</keyword>
<organism evidence="6 7">
    <name type="scientific">Alistipes intestinihominis</name>
    <dbReference type="NCBI Taxonomy" id="3133172"/>
    <lineage>
        <taxon>Bacteria</taxon>
        <taxon>Pseudomonadati</taxon>
        <taxon>Bacteroidota</taxon>
        <taxon>Bacteroidia</taxon>
        <taxon>Bacteroidales</taxon>
        <taxon>Rikenellaceae</taxon>
        <taxon>Alistipes</taxon>
    </lineage>
</organism>
<feature type="transmembrane region" description="Helical" evidence="5">
    <location>
        <begin position="177"/>
        <end position="202"/>
    </location>
</feature>
<name>A0ABV1GSI1_9BACT</name>
<dbReference type="PANTHER" id="PTHR30371:SF0">
    <property type="entry name" value="SEC-INDEPENDENT PROTEIN TRANSLOCASE PROTEIN TATC, CHLOROPLASTIC-RELATED"/>
    <property type="match status" value="1"/>
</dbReference>
<comment type="caution">
    <text evidence="6">The sequence shown here is derived from an EMBL/GenBank/DDBJ whole genome shotgun (WGS) entry which is preliminary data.</text>
</comment>
<keyword evidence="7" id="KW-1185">Reference proteome</keyword>
<evidence type="ECO:0000256" key="2">
    <source>
        <dbReference type="ARBA" id="ARBA00022692"/>
    </source>
</evidence>